<dbReference type="PANTHER" id="PTHR47481">
    <property type="match status" value="1"/>
</dbReference>
<evidence type="ECO:0000313" key="3">
    <source>
        <dbReference type="Proteomes" id="UP001280121"/>
    </source>
</evidence>
<feature type="compositionally biased region" description="Polar residues" evidence="1">
    <location>
        <begin position="73"/>
        <end position="85"/>
    </location>
</feature>
<proteinExistence type="predicted"/>
<dbReference type="Pfam" id="PF14223">
    <property type="entry name" value="Retrotran_gag_2"/>
    <property type="match status" value="1"/>
</dbReference>
<evidence type="ECO:0000256" key="1">
    <source>
        <dbReference type="SAM" id="MobiDB-lite"/>
    </source>
</evidence>
<sequence length="91" mass="10494">MQNIKSVIDDLALIGHILCDDEIVAYTLNVLSNDYKEIKAAVHTRETAMTFEELHEKLLDHETCLNREEEKTTTPAITAQYNQHRPNNKNK</sequence>
<gene>
    <name evidence="2" type="ORF">Ddye_028467</name>
</gene>
<name>A0AAD9TR35_9ROSI</name>
<reference evidence="2" key="1">
    <citation type="journal article" date="2023" name="Plant J.">
        <title>Genome sequences and population genomics provide insights into the demographic history, inbreeding, and mutation load of two 'living fossil' tree species of Dipteronia.</title>
        <authorList>
            <person name="Feng Y."/>
            <person name="Comes H.P."/>
            <person name="Chen J."/>
            <person name="Zhu S."/>
            <person name="Lu R."/>
            <person name="Zhang X."/>
            <person name="Li P."/>
            <person name="Qiu J."/>
            <person name="Olsen K.M."/>
            <person name="Qiu Y."/>
        </authorList>
    </citation>
    <scope>NUCLEOTIDE SEQUENCE</scope>
    <source>
        <strain evidence="2">KIB01</strain>
    </source>
</reference>
<feature type="region of interest" description="Disordered" evidence="1">
    <location>
        <begin position="68"/>
        <end position="91"/>
    </location>
</feature>
<accession>A0AAD9TR35</accession>
<dbReference type="EMBL" id="JANJYI010000008">
    <property type="protein sequence ID" value="KAK2640672.1"/>
    <property type="molecule type" value="Genomic_DNA"/>
</dbReference>
<protein>
    <submittedName>
        <fullName evidence="2">Uncharacterized protein</fullName>
    </submittedName>
</protein>
<evidence type="ECO:0000313" key="2">
    <source>
        <dbReference type="EMBL" id="KAK2640672.1"/>
    </source>
</evidence>
<dbReference type="PANTHER" id="PTHR47481:SF31">
    <property type="entry name" value="OS01G0873500 PROTEIN"/>
    <property type="match status" value="1"/>
</dbReference>
<organism evidence="2 3">
    <name type="scientific">Dipteronia dyeriana</name>
    <dbReference type="NCBI Taxonomy" id="168575"/>
    <lineage>
        <taxon>Eukaryota</taxon>
        <taxon>Viridiplantae</taxon>
        <taxon>Streptophyta</taxon>
        <taxon>Embryophyta</taxon>
        <taxon>Tracheophyta</taxon>
        <taxon>Spermatophyta</taxon>
        <taxon>Magnoliopsida</taxon>
        <taxon>eudicotyledons</taxon>
        <taxon>Gunneridae</taxon>
        <taxon>Pentapetalae</taxon>
        <taxon>rosids</taxon>
        <taxon>malvids</taxon>
        <taxon>Sapindales</taxon>
        <taxon>Sapindaceae</taxon>
        <taxon>Hippocastanoideae</taxon>
        <taxon>Acereae</taxon>
        <taxon>Dipteronia</taxon>
    </lineage>
</organism>
<keyword evidence="3" id="KW-1185">Reference proteome</keyword>
<comment type="caution">
    <text evidence="2">The sequence shown here is derived from an EMBL/GenBank/DDBJ whole genome shotgun (WGS) entry which is preliminary data.</text>
</comment>
<dbReference type="AlphaFoldDB" id="A0AAD9TR35"/>
<dbReference type="Proteomes" id="UP001280121">
    <property type="component" value="Unassembled WGS sequence"/>
</dbReference>